<dbReference type="EMBL" id="KZ349008">
    <property type="protein sequence ID" value="PIO65443.1"/>
    <property type="molecule type" value="Genomic_DNA"/>
</dbReference>
<keyword evidence="3" id="KW-1185">Reference proteome</keyword>
<dbReference type="PANTHER" id="PTHR47836">
    <property type="entry name" value="PROTEIN CBG09520-RELATED"/>
    <property type="match status" value="1"/>
</dbReference>
<dbReference type="OrthoDB" id="1193027at2759"/>
<name>A0A2G9U5D7_TELCI</name>
<evidence type="ECO:0000256" key="1">
    <source>
        <dbReference type="SAM" id="MobiDB-lite"/>
    </source>
</evidence>
<feature type="region of interest" description="Disordered" evidence="1">
    <location>
        <begin position="105"/>
        <end position="141"/>
    </location>
</feature>
<accession>A0A2G9U5D7</accession>
<dbReference type="PANTHER" id="PTHR47836:SF2">
    <property type="entry name" value="GLYCOSIDE HYDROLASE FAMILY 19 CATALYTIC DOMAIN-CONTAINING PROTEIN"/>
    <property type="match status" value="1"/>
</dbReference>
<reference evidence="2 3" key="1">
    <citation type="submission" date="2015-09" db="EMBL/GenBank/DDBJ databases">
        <title>Draft genome of the parasitic nematode Teladorsagia circumcincta isolate WARC Sus (inbred).</title>
        <authorList>
            <person name="Mitreva M."/>
        </authorList>
    </citation>
    <scope>NUCLEOTIDE SEQUENCE [LARGE SCALE GENOMIC DNA]</scope>
    <source>
        <strain evidence="2 3">S</strain>
    </source>
</reference>
<organism evidence="2 3">
    <name type="scientific">Teladorsagia circumcincta</name>
    <name type="common">Brown stomach worm</name>
    <name type="synonym">Ostertagia circumcincta</name>
    <dbReference type="NCBI Taxonomy" id="45464"/>
    <lineage>
        <taxon>Eukaryota</taxon>
        <taxon>Metazoa</taxon>
        <taxon>Ecdysozoa</taxon>
        <taxon>Nematoda</taxon>
        <taxon>Chromadorea</taxon>
        <taxon>Rhabditida</taxon>
        <taxon>Rhabditina</taxon>
        <taxon>Rhabditomorpha</taxon>
        <taxon>Strongyloidea</taxon>
        <taxon>Trichostrongylidae</taxon>
        <taxon>Teladorsagia</taxon>
    </lineage>
</organism>
<feature type="compositionally biased region" description="Polar residues" evidence="1">
    <location>
        <begin position="129"/>
        <end position="141"/>
    </location>
</feature>
<dbReference type="AlphaFoldDB" id="A0A2G9U5D7"/>
<sequence>MKEKEYVSINVKRTASAAALGGRIGTMYLGDSIIEYRTSSHGGGTEIRPPEARRNEEELLAQPGCLPRSDKTGLITSMFVAELLVLLLCFGSFAPLIAEESQNSASGVLPRSQCPNAGRYGQGPPPNCTQPTDPNNLPPSQLEQWFTKDTFEDLFPFANLGWGSNPCLPYSYEAFVIAARYFPNFGTSSPNSVYNSTENARRDLAAFFAHAVQETGENNAGLYE</sequence>
<dbReference type="SUPFAM" id="SSF53955">
    <property type="entry name" value="Lysozyme-like"/>
    <property type="match status" value="1"/>
</dbReference>
<evidence type="ECO:0000313" key="3">
    <source>
        <dbReference type="Proteomes" id="UP000230423"/>
    </source>
</evidence>
<proteinExistence type="predicted"/>
<evidence type="ECO:0008006" key="4">
    <source>
        <dbReference type="Google" id="ProtNLM"/>
    </source>
</evidence>
<dbReference type="InterPro" id="IPR023346">
    <property type="entry name" value="Lysozyme-like_dom_sf"/>
</dbReference>
<gene>
    <name evidence="2" type="ORF">TELCIR_12887</name>
</gene>
<dbReference type="Proteomes" id="UP000230423">
    <property type="component" value="Unassembled WGS sequence"/>
</dbReference>
<protein>
    <recommendedName>
        <fullName evidence="4">Glycoside hydrolase family 19 catalytic domain-containing protein</fullName>
    </recommendedName>
</protein>
<dbReference type="Gene3D" id="1.10.530.10">
    <property type="match status" value="1"/>
</dbReference>
<evidence type="ECO:0000313" key="2">
    <source>
        <dbReference type="EMBL" id="PIO65443.1"/>
    </source>
</evidence>